<reference evidence="2" key="1">
    <citation type="submission" date="2019-07" db="EMBL/GenBank/DDBJ databases">
        <authorList>
            <person name="Dittberner H."/>
        </authorList>
    </citation>
    <scope>NUCLEOTIDE SEQUENCE [LARGE SCALE GENOMIC DNA]</scope>
</reference>
<evidence type="ECO:0000313" key="2">
    <source>
        <dbReference type="EMBL" id="VVB11508.1"/>
    </source>
</evidence>
<evidence type="ECO:0000256" key="1">
    <source>
        <dbReference type="SAM" id="MobiDB-lite"/>
    </source>
</evidence>
<comment type="caution">
    <text evidence="2">The sequence shown here is derived from an EMBL/GenBank/DDBJ whole genome shotgun (WGS) entry which is preliminary data.</text>
</comment>
<protein>
    <submittedName>
        <fullName evidence="2">Uncharacterized protein</fullName>
    </submittedName>
</protein>
<dbReference type="Proteomes" id="UP000489600">
    <property type="component" value="Unassembled WGS sequence"/>
</dbReference>
<feature type="compositionally biased region" description="Basic and acidic residues" evidence="1">
    <location>
        <begin position="46"/>
        <end position="61"/>
    </location>
</feature>
<organism evidence="2 3">
    <name type="scientific">Arabis nemorensis</name>
    <dbReference type="NCBI Taxonomy" id="586526"/>
    <lineage>
        <taxon>Eukaryota</taxon>
        <taxon>Viridiplantae</taxon>
        <taxon>Streptophyta</taxon>
        <taxon>Embryophyta</taxon>
        <taxon>Tracheophyta</taxon>
        <taxon>Spermatophyta</taxon>
        <taxon>Magnoliopsida</taxon>
        <taxon>eudicotyledons</taxon>
        <taxon>Gunneridae</taxon>
        <taxon>Pentapetalae</taxon>
        <taxon>rosids</taxon>
        <taxon>malvids</taxon>
        <taxon>Brassicales</taxon>
        <taxon>Brassicaceae</taxon>
        <taxon>Arabideae</taxon>
        <taxon>Arabis</taxon>
    </lineage>
</organism>
<keyword evidence="3" id="KW-1185">Reference proteome</keyword>
<proteinExistence type="predicted"/>
<dbReference type="EMBL" id="CABITT030000007">
    <property type="protein sequence ID" value="VVB11508.1"/>
    <property type="molecule type" value="Genomic_DNA"/>
</dbReference>
<sequence>MGIYDVLYLKLDHKGRMRLSVSIYEQNDNEIVRPRKPPTMASLSLSRKEQAENSYHDVKKEEERCESMGELDLRVRNIYEKHFASRLDGRKWHEYTYIDR</sequence>
<feature type="region of interest" description="Disordered" evidence="1">
    <location>
        <begin position="33"/>
        <end position="61"/>
    </location>
</feature>
<evidence type="ECO:0000313" key="3">
    <source>
        <dbReference type="Proteomes" id="UP000489600"/>
    </source>
</evidence>
<name>A0A565CCV3_9BRAS</name>
<dbReference type="OrthoDB" id="590488at2759"/>
<gene>
    <name evidence="2" type="ORF">ANE_LOCUS21952</name>
</gene>
<accession>A0A565CCV3</accession>
<dbReference type="AlphaFoldDB" id="A0A565CCV3"/>